<feature type="region of interest" description="Disordered" evidence="1">
    <location>
        <begin position="70"/>
        <end position="89"/>
    </location>
</feature>
<feature type="compositionally biased region" description="Polar residues" evidence="1">
    <location>
        <begin position="292"/>
        <end position="308"/>
    </location>
</feature>
<evidence type="ECO:0000313" key="2">
    <source>
        <dbReference type="EMBL" id="KAF8650375.1"/>
    </source>
</evidence>
<feature type="compositionally biased region" description="Polar residues" evidence="1">
    <location>
        <begin position="825"/>
        <end position="837"/>
    </location>
</feature>
<feature type="region of interest" description="Disordered" evidence="1">
    <location>
        <begin position="1165"/>
        <end position="1190"/>
    </location>
</feature>
<feature type="region of interest" description="Disordered" evidence="1">
    <location>
        <begin position="825"/>
        <end position="857"/>
    </location>
</feature>
<keyword evidence="3" id="KW-1185">Reference proteome</keyword>
<feature type="region of interest" description="Disordered" evidence="1">
    <location>
        <begin position="95"/>
        <end position="123"/>
    </location>
</feature>
<feature type="region of interest" description="Disordered" evidence="1">
    <location>
        <begin position="1816"/>
        <end position="1943"/>
    </location>
</feature>
<feature type="region of interest" description="Disordered" evidence="1">
    <location>
        <begin position="286"/>
        <end position="349"/>
    </location>
</feature>
<feature type="region of interest" description="Disordered" evidence="1">
    <location>
        <begin position="161"/>
        <end position="190"/>
    </location>
</feature>
<feature type="region of interest" description="Disordered" evidence="1">
    <location>
        <begin position="938"/>
        <end position="957"/>
    </location>
</feature>
<organism evidence="2 3">
    <name type="scientific">Digitaria exilis</name>
    <dbReference type="NCBI Taxonomy" id="1010633"/>
    <lineage>
        <taxon>Eukaryota</taxon>
        <taxon>Viridiplantae</taxon>
        <taxon>Streptophyta</taxon>
        <taxon>Embryophyta</taxon>
        <taxon>Tracheophyta</taxon>
        <taxon>Spermatophyta</taxon>
        <taxon>Magnoliopsida</taxon>
        <taxon>Liliopsida</taxon>
        <taxon>Poales</taxon>
        <taxon>Poaceae</taxon>
        <taxon>PACMAD clade</taxon>
        <taxon>Panicoideae</taxon>
        <taxon>Panicodae</taxon>
        <taxon>Paniceae</taxon>
        <taxon>Anthephorinae</taxon>
        <taxon>Digitaria</taxon>
    </lineage>
</organism>
<feature type="compositionally biased region" description="Acidic residues" evidence="1">
    <location>
        <begin position="1934"/>
        <end position="1943"/>
    </location>
</feature>
<feature type="compositionally biased region" description="Polar residues" evidence="1">
    <location>
        <begin position="413"/>
        <end position="425"/>
    </location>
</feature>
<feature type="region of interest" description="Disordered" evidence="1">
    <location>
        <begin position="408"/>
        <end position="445"/>
    </location>
</feature>
<feature type="region of interest" description="Disordered" evidence="1">
    <location>
        <begin position="1710"/>
        <end position="1762"/>
    </location>
</feature>
<feature type="region of interest" description="Disordered" evidence="1">
    <location>
        <begin position="1447"/>
        <end position="1511"/>
    </location>
</feature>
<accession>A0A835DZ55</accession>
<feature type="region of interest" description="Disordered" evidence="1">
    <location>
        <begin position="476"/>
        <end position="516"/>
    </location>
</feature>
<feature type="compositionally biased region" description="Basic and acidic residues" evidence="1">
    <location>
        <begin position="318"/>
        <end position="334"/>
    </location>
</feature>
<protein>
    <submittedName>
        <fullName evidence="2">Uncharacterized protein</fullName>
    </submittedName>
</protein>
<feature type="compositionally biased region" description="Basic and acidic residues" evidence="1">
    <location>
        <begin position="161"/>
        <end position="172"/>
    </location>
</feature>
<feature type="compositionally biased region" description="Basic and acidic residues" evidence="1">
    <location>
        <begin position="1488"/>
        <end position="1504"/>
    </location>
</feature>
<gene>
    <name evidence="2" type="ORF">HU200_063961</name>
</gene>
<feature type="compositionally biased region" description="Polar residues" evidence="1">
    <location>
        <begin position="335"/>
        <end position="344"/>
    </location>
</feature>
<feature type="compositionally biased region" description="Polar residues" evidence="1">
    <location>
        <begin position="1175"/>
        <end position="1184"/>
    </location>
</feature>
<dbReference type="EMBL" id="JACEFO010002725">
    <property type="protein sequence ID" value="KAF8650375.1"/>
    <property type="molecule type" value="Genomic_DNA"/>
</dbReference>
<evidence type="ECO:0000256" key="1">
    <source>
        <dbReference type="SAM" id="MobiDB-lite"/>
    </source>
</evidence>
<reference evidence="2" key="1">
    <citation type="submission" date="2020-07" db="EMBL/GenBank/DDBJ databases">
        <title>Genome sequence and genetic diversity analysis of an under-domesticated orphan crop, white fonio (Digitaria exilis).</title>
        <authorList>
            <person name="Bennetzen J.L."/>
            <person name="Chen S."/>
            <person name="Ma X."/>
            <person name="Wang X."/>
            <person name="Yssel A.E.J."/>
            <person name="Chaluvadi S.R."/>
            <person name="Johnson M."/>
            <person name="Gangashetty P."/>
            <person name="Hamidou F."/>
            <person name="Sanogo M.D."/>
            <person name="Zwaenepoel A."/>
            <person name="Wallace J."/>
            <person name="Van De Peer Y."/>
            <person name="Van Deynze A."/>
        </authorList>
    </citation>
    <scope>NUCLEOTIDE SEQUENCE</scope>
    <source>
        <tissue evidence="2">Leaves</tissue>
    </source>
</reference>
<name>A0A835DZ55_9POAL</name>
<proteinExistence type="predicted"/>
<feature type="region of interest" description="Disordered" evidence="1">
    <location>
        <begin position="1591"/>
        <end position="1652"/>
    </location>
</feature>
<evidence type="ECO:0000313" key="3">
    <source>
        <dbReference type="Proteomes" id="UP000636709"/>
    </source>
</evidence>
<dbReference type="Proteomes" id="UP000636709">
    <property type="component" value="Unassembled WGS sequence"/>
</dbReference>
<feature type="region of interest" description="Disordered" evidence="1">
    <location>
        <begin position="222"/>
        <end position="241"/>
    </location>
</feature>
<feature type="compositionally biased region" description="Basic and acidic residues" evidence="1">
    <location>
        <begin position="1460"/>
        <end position="1472"/>
    </location>
</feature>
<feature type="compositionally biased region" description="Low complexity" evidence="1">
    <location>
        <begin position="1868"/>
        <end position="1881"/>
    </location>
</feature>
<sequence length="1943" mass="204024">MAAWQKVVQDGSTSGLDPAVIASRLVTDDDLEPFCHAMKLYEPSNVKNVKVALMRTNGPKKSFEKLCQVDSPESPQPGGMLKDLGVPKGIKPEIPVESSKESETNGEETIPKLLGTPHKRNGGEGSAMSVAGIQKDLDAVKLDTLLPDSANRIAAVHEGDKGIEVDSSERPTKIVSAAESAPSNDEEHTANEVHLKTADVNMLTSSTTTEMLQDKIGSSAAYQSGAPCKEETTSQSDASLQDSKVVDALARCPPGSIKDDNASHSEGTGVNAILCKQDDVKIDDTQADDASKVSSSHLTANLQSTESDQPPDQEEISESTKERVKMEETLDKSSSDNQTPSRGSEMSPDITLVRNSSENLNECSAHVDGDTLKMKDDIAEVPDIMYTDGPEVVLDASSTQYKKEAIMADGSTKGDTVETNASMNTDGPEEAQGASSTQSDKEASVAVVDISTGGSPTVCRAHNDLEGQVSFRETLDTAGGDNQTHCNTNDDSSNKNEDTMVNPVDTCIDDSENKIEESMVNPVDSTRETIGESTISVSENPDLNKQSCTLHFGNDPPASTLATVEFNEVTGDAEILFPSRLESSGIDTETVDIQETAVADLERTGDLDNKTSNRDAVLGTSRSIGVICEKTSTEDLTACSHSEAPSSIIAVEPTQKSSVADTVVFMDTCNTEPCGDSTNAEGEKLTVEVVHTNEEQSAVPEHAEAQTKPTAICGPMLNEYPQTAGLEDQCSLPKHSGPTSELVLPPNPIGETSAIQVEPEAIESGYCTAEGSRASSETVMELEPNKETVAPMQEDIAEANDAESLECSDASLEMHSSEIKAVSSINSSAGSLSTQTPALPDGAEQVDMPSASGVAPANDEHMQVSEVNSSGQPTKMVSPATDEHVQDIMVHSSEQQTRMLSAAEFDTLCVQETAIIDHCGATETVNLNEKSSLLGAEAHSSEQKIASSPGDDVNSSEQTKIDLVTEIGTADVNETAIADGETQDVKETDMADDETVDIKETAIADHEETGHKSGRSVESEVHYSEQIKMVSAVEPASAPGIEDYGSEQMKMASVAQVASNVVLVGYSSSEDSMLEDPARAADGGDFVDSKAGVDGQEATSTQTASTLAENTDMDWQSCPLHSANESPAMIESDKDTGDVGIPCVGKIESSSGVGNEMMGVQETSIADQQGKKGTSDLNEENGSPQHDDGCGTSCSKLIMASEKASSDEVVTVVVHSEVPTSVELVTAKPTEEATISNREETIIYEKATSGEEPTVGSCSDAPTSAELVGVESTQEANVATARGADRLEVVKAAEEEPTEICGPIQEETIRIENLESDVPEPKDGSPITPSERVAEPKQIDETCVMQVELVTSAGDGCAADDHKGVSSEIVMESEPVVEIVVPMQEDGKEGTDAGTVCEDLEDHAPGDALMPIESEITVPMQESVGGESTPGGANANLGVADTEQKLLSSSGEAMGPLHTEPSHGSENVKLDEADNAMQLPHSSGEETMVDRCSEPPSDEVKESPSIDPSMNIEDVKTEEANVTQGLVNSELAHGGETDTELQLLFSSGEPMVDTCSELPSQDVNEAPISDPLVNNEILETENATAAQDLLNIESTAGGENAKHDEADTEEQLPPSGEATVDITCEVPIQVQEAPSTDLPGNDEDAKMEEASTAQAVMDLQSPPSVDAMAEISSELVTQEVKEAVNAGPSGNHEDAKMEEATAAAHVLLNAEPAPSGEASKLAGARTEVQLPSSGEAVLDMPSELSSCQEVTEAPSIDTLGNDENAKMEEATIAHGMLNTGSAHGGENAKLDEAGMELQLPPSGDTMVEISSELVSQEVKEAASPGPSGNDENAKMEEGTAAAHVLLNAEPAPSGEASRLAGVHTEQPSSVSAEVIVESSSELPSQEVKETTVTDLSGDDEKAKSTRAAVVAELFGDTTEGALDQPLESPRGQGEDADADEFVE</sequence>
<comment type="caution">
    <text evidence="2">The sequence shown here is derived from an EMBL/GenBank/DDBJ whole genome shotgun (WGS) entry which is preliminary data.</text>
</comment>
<feature type="compositionally biased region" description="Polar residues" evidence="1">
    <location>
        <begin position="480"/>
        <end position="491"/>
    </location>
</feature>